<dbReference type="SMART" id="SM00448">
    <property type="entry name" value="REC"/>
    <property type="match status" value="1"/>
</dbReference>
<dbReference type="SUPFAM" id="SSF52172">
    <property type="entry name" value="CheY-like"/>
    <property type="match status" value="1"/>
</dbReference>
<evidence type="ECO:0000256" key="1">
    <source>
        <dbReference type="PROSITE-ProRule" id="PRU00169"/>
    </source>
</evidence>
<dbReference type="AlphaFoldDB" id="A0A1M6L4S0"/>
<dbReference type="GO" id="GO:0000160">
    <property type="term" value="P:phosphorelay signal transduction system"/>
    <property type="evidence" value="ECO:0007669"/>
    <property type="project" value="InterPro"/>
</dbReference>
<organism evidence="3 4">
    <name type="scientific">Desulfatibacillum alkenivorans DSM 16219</name>
    <dbReference type="NCBI Taxonomy" id="1121393"/>
    <lineage>
        <taxon>Bacteria</taxon>
        <taxon>Pseudomonadati</taxon>
        <taxon>Thermodesulfobacteriota</taxon>
        <taxon>Desulfobacteria</taxon>
        <taxon>Desulfobacterales</taxon>
        <taxon>Desulfatibacillaceae</taxon>
        <taxon>Desulfatibacillum</taxon>
    </lineage>
</organism>
<proteinExistence type="predicted"/>
<dbReference type="RefSeq" id="WP_073475440.1">
    <property type="nucleotide sequence ID" value="NZ_FQZU01000010.1"/>
</dbReference>
<reference evidence="4" key="1">
    <citation type="submission" date="2016-11" db="EMBL/GenBank/DDBJ databases">
        <authorList>
            <person name="Varghese N."/>
            <person name="Submissions S."/>
        </authorList>
    </citation>
    <scope>NUCLEOTIDE SEQUENCE [LARGE SCALE GENOMIC DNA]</scope>
    <source>
        <strain evidence="4">DSM 16219</strain>
    </source>
</reference>
<keyword evidence="1" id="KW-0597">Phosphoprotein</keyword>
<sequence>MDNKVKILLVEDNPADVDLTRENLKASKILHELFTVPDGVAAMDFLKKRGQYSDAPKPHMVLLDLNLPKKDGREVLAEMKADQDLKRIPVIVLTSSSAEEDVVKSYDLQASAYITKPVNLEGFGKIVKGIKCFWFSIVQFSPD</sequence>
<dbReference type="OrthoDB" id="9793549at2"/>
<dbReference type="InterPro" id="IPR052893">
    <property type="entry name" value="TCS_response_regulator"/>
</dbReference>
<evidence type="ECO:0000259" key="2">
    <source>
        <dbReference type="PROSITE" id="PS50110"/>
    </source>
</evidence>
<dbReference type="CDD" id="cd17557">
    <property type="entry name" value="REC_Rcp-like"/>
    <property type="match status" value="1"/>
</dbReference>
<gene>
    <name evidence="3" type="ORF">SAMN02745216_02030</name>
</gene>
<accession>A0A1M6L4S0</accession>
<dbReference type="PANTHER" id="PTHR44520:SF2">
    <property type="entry name" value="RESPONSE REGULATOR RCP1"/>
    <property type="match status" value="1"/>
</dbReference>
<name>A0A1M6L4S0_9BACT</name>
<protein>
    <submittedName>
        <fullName evidence="3">Response regulator receiver domain-containing protein</fullName>
    </submittedName>
</protein>
<dbReference type="Proteomes" id="UP000183994">
    <property type="component" value="Unassembled WGS sequence"/>
</dbReference>
<keyword evidence="4" id="KW-1185">Reference proteome</keyword>
<evidence type="ECO:0000313" key="3">
    <source>
        <dbReference type="EMBL" id="SHJ66197.1"/>
    </source>
</evidence>
<dbReference type="EMBL" id="FQZU01000010">
    <property type="protein sequence ID" value="SHJ66197.1"/>
    <property type="molecule type" value="Genomic_DNA"/>
</dbReference>
<feature type="modified residue" description="4-aspartylphosphate" evidence="1">
    <location>
        <position position="64"/>
    </location>
</feature>
<dbReference type="PANTHER" id="PTHR44520">
    <property type="entry name" value="RESPONSE REGULATOR RCP1-RELATED"/>
    <property type="match status" value="1"/>
</dbReference>
<dbReference type="InterPro" id="IPR001789">
    <property type="entry name" value="Sig_transdc_resp-reg_receiver"/>
</dbReference>
<evidence type="ECO:0000313" key="4">
    <source>
        <dbReference type="Proteomes" id="UP000183994"/>
    </source>
</evidence>
<dbReference type="Pfam" id="PF00072">
    <property type="entry name" value="Response_reg"/>
    <property type="match status" value="1"/>
</dbReference>
<dbReference type="PROSITE" id="PS50110">
    <property type="entry name" value="RESPONSE_REGULATORY"/>
    <property type="match status" value="1"/>
</dbReference>
<dbReference type="STRING" id="1121393.SAMN02745216_02030"/>
<dbReference type="InterPro" id="IPR011006">
    <property type="entry name" value="CheY-like_superfamily"/>
</dbReference>
<dbReference type="Gene3D" id="3.40.50.2300">
    <property type="match status" value="1"/>
</dbReference>
<feature type="domain" description="Response regulatory" evidence="2">
    <location>
        <begin position="6"/>
        <end position="131"/>
    </location>
</feature>